<feature type="repeat" description="TPR" evidence="1">
    <location>
        <begin position="10"/>
        <end position="43"/>
    </location>
</feature>
<dbReference type="STRING" id="1486262.TM49_20115"/>
<organism evidence="3 4">
    <name type="scientific">Martelella endophytica</name>
    <dbReference type="NCBI Taxonomy" id="1486262"/>
    <lineage>
        <taxon>Bacteria</taxon>
        <taxon>Pseudomonadati</taxon>
        <taxon>Pseudomonadota</taxon>
        <taxon>Alphaproteobacteria</taxon>
        <taxon>Hyphomicrobiales</taxon>
        <taxon>Aurantimonadaceae</taxon>
        <taxon>Martelella</taxon>
    </lineage>
</organism>
<dbReference type="InterPro" id="IPR019734">
    <property type="entry name" value="TPR_rpt"/>
</dbReference>
<dbReference type="RefSeq" id="WP_045683843.1">
    <property type="nucleotide sequence ID" value="NZ_CP010803.1"/>
</dbReference>
<keyword evidence="3" id="KW-0808">Transferase</keyword>
<protein>
    <submittedName>
        <fullName evidence="3">3-demethylubiquinone-9 3-methyltransferase</fullName>
    </submittedName>
</protein>
<dbReference type="Proteomes" id="UP000032611">
    <property type="component" value="Chromosome"/>
</dbReference>
<dbReference type="PANTHER" id="PTHR43861:SF6">
    <property type="entry name" value="METHYLTRANSFERASE TYPE 11"/>
    <property type="match status" value="1"/>
</dbReference>
<dbReference type="EMBL" id="CP010803">
    <property type="protein sequence ID" value="AJY47451.1"/>
    <property type="molecule type" value="Genomic_DNA"/>
</dbReference>
<dbReference type="PROSITE" id="PS50005">
    <property type="entry name" value="TPR"/>
    <property type="match status" value="1"/>
</dbReference>
<dbReference type="HOGENOM" id="CLU_034833_0_0_5"/>
<dbReference type="InterPro" id="IPR013216">
    <property type="entry name" value="Methyltransf_11"/>
</dbReference>
<proteinExistence type="predicted"/>
<dbReference type="SUPFAM" id="SSF48452">
    <property type="entry name" value="TPR-like"/>
    <property type="match status" value="1"/>
</dbReference>
<reference evidence="3 4" key="1">
    <citation type="journal article" date="2015" name="Genome Announc.">
        <title>Complete genome sequence of Martelella endophytica YC6887, which has antifungal activity associated with a halophyte.</title>
        <authorList>
            <person name="Khan A."/>
            <person name="Khan H."/>
            <person name="Chung E.J."/>
            <person name="Hossain M.T."/>
            <person name="Chung Y.R."/>
        </authorList>
    </citation>
    <scope>NUCLEOTIDE SEQUENCE [LARGE SCALE GENOMIC DNA]</scope>
    <source>
        <strain evidence="3">YC6887</strain>
    </source>
</reference>
<dbReference type="GO" id="GO:0032259">
    <property type="term" value="P:methylation"/>
    <property type="evidence" value="ECO:0007669"/>
    <property type="project" value="UniProtKB-KW"/>
</dbReference>
<name>A0A0D5LTR2_MAREN</name>
<dbReference type="Gene3D" id="3.40.50.150">
    <property type="entry name" value="Vaccinia Virus protein VP39"/>
    <property type="match status" value="1"/>
</dbReference>
<gene>
    <name evidence="3" type="ORF">TM49_20115</name>
</gene>
<evidence type="ECO:0000313" key="4">
    <source>
        <dbReference type="Proteomes" id="UP000032611"/>
    </source>
</evidence>
<dbReference type="PANTHER" id="PTHR43861">
    <property type="entry name" value="TRANS-ACONITATE 2-METHYLTRANSFERASE-RELATED"/>
    <property type="match status" value="1"/>
</dbReference>
<dbReference type="CDD" id="cd02440">
    <property type="entry name" value="AdoMet_MTases"/>
    <property type="match status" value="1"/>
</dbReference>
<evidence type="ECO:0000313" key="3">
    <source>
        <dbReference type="EMBL" id="AJY47451.1"/>
    </source>
</evidence>
<dbReference type="SUPFAM" id="SSF53335">
    <property type="entry name" value="S-adenosyl-L-methionine-dependent methyltransferases"/>
    <property type="match status" value="1"/>
</dbReference>
<dbReference type="InterPro" id="IPR029063">
    <property type="entry name" value="SAM-dependent_MTases_sf"/>
</dbReference>
<dbReference type="Gene3D" id="1.25.40.10">
    <property type="entry name" value="Tetratricopeptide repeat domain"/>
    <property type="match status" value="1"/>
</dbReference>
<evidence type="ECO:0000259" key="2">
    <source>
        <dbReference type="Pfam" id="PF08241"/>
    </source>
</evidence>
<dbReference type="Pfam" id="PF08241">
    <property type="entry name" value="Methyltransf_11"/>
    <property type="match status" value="1"/>
</dbReference>
<dbReference type="InterPro" id="IPR011990">
    <property type="entry name" value="TPR-like_helical_dom_sf"/>
</dbReference>
<evidence type="ECO:0000256" key="1">
    <source>
        <dbReference type="PROSITE-ProRule" id="PRU00339"/>
    </source>
</evidence>
<dbReference type="AlphaFoldDB" id="A0A0D5LTR2"/>
<dbReference type="GO" id="GO:0008757">
    <property type="term" value="F:S-adenosylmethionine-dependent methyltransferase activity"/>
    <property type="evidence" value="ECO:0007669"/>
    <property type="project" value="InterPro"/>
</dbReference>
<feature type="domain" description="Methyltransferase type 11" evidence="2">
    <location>
        <begin position="111"/>
        <end position="204"/>
    </location>
</feature>
<keyword evidence="1" id="KW-0802">TPR repeat</keyword>
<sequence length="273" mass="29299">MAGKINEKKLAKAYNQALALEKAGDFAAAAEAYRAVLALDPDDHGGAAVRLAAIGHGEAPLKAPDAYVETLFDQHADDFEDILVEQLGYCVPMIVRQRFQSLELGGFKRMLDLGCGTGLAGTALRDMADDITGLDLSENMVSIAYDKEVYDTLFVAEVVDFLQENEEEAFDLVVAADVLPYLGALEPIFAGAAANMQKGGTFAFSAETLPDDALKGRGYTVGPHHRFGHSLAYISNALAEAGFETLEVTDINVRFEDGQPTPGYLVIARYAPS</sequence>
<dbReference type="PATRIC" id="fig|1486262.3.peg.4158"/>
<accession>A0A0D5LTR2</accession>
<dbReference type="KEGG" id="mey:TM49_20115"/>
<dbReference type="OrthoDB" id="465636at2"/>
<keyword evidence="3" id="KW-0830">Ubiquinone</keyword>
<keyword evidence="3" id="KW-0489">Methyltransferase</keyword>
<keyword evidence="4" id="KW-1185">Reference proteome</keyword>